<dbReference type="Gene3D" id="1.10.510.10">
    <property type="entry name" value="Transferase(Phosphotransferase) domain 1"/>
    <property type="match status" value="1"/>
</dbReference>
<comment type="catalytic activity">
    <reaction evidence="7">
        <text>L-threonyl-[protein] + ATP = O-phospho-L-threonyl-[protein] + ADP + H(+)</text>
        <dbReference type="Rhea" id="RHEA:46608"/>
        <dbReference type="Rhea" id="RHEA-COMP:11060"/>
        <dbReference type="Rhea" id="RHEA-COMP:11605"/>
        <dbReference type="ChEBI" id="CHEBI:15378"/>
        <dbReference type="ChEBI" id="CHEBI:30013"/>
        <dbReference type="ChEBI" id="CHEBI:30616"/>
        <dbReference type="ChEBI" id="CHEBI:61977"/>
        <dbReference type="ChEBI" id="CHEBI:456216"/>
        <dbReference type="EC" id="2.7.11.1"/>
    </reaction>
</comment>
<protein>
    <recommendedName>
        <fullName evidence="1">non-specific serine/threonine protein kinase</fullName>
        <ecNumber evidence="1">2.7.11.1</ecNumber>
    </recommendedName>
</protein>
<comment type="catalytic activity">
    <reaction evidence="8">
        <text>L-seryl-[protein] + ATP = O-phospho-L-seryl-[protein] + ADP + H(+)</text>
        <dbReference type="Rhea" id="RHEA:17989"/>
        <dbReference type="Rhea" id="RHEA-COMP:9863"/>
        <dbReference type="Rhea" id="RHEA-COMP:11604"/>
        <dbReference type="ChEBI" id="CHEBI:15378"/>
        <dbReference type="ChEBI" id="CHEBI:29999"/>
        <dbReference type="ChEBI" id="CHEBI:30616"/>
        <dbReference type="ChEBI" id="CHEBI:83421"/>
        <dbReference type="ChEBI" id="CHEBI:456216"/>
        <dbReference type="EC" id="2.7.11.1"/>
    </reaction>
</comment>
<dbReference type="OrthoDB" id="4062651at2759"/>
<keyword evidence="2" id="KW-0723">Serine/threonine-protein kinase</keyword>
<dbReference type="InterPro" id="IPR011009">
    <property type="entry name" value="Kinase-like_dom_sf"/>
</dbReference>
<dbReference type="FunFam" id="1.10.510.10:FF:000571">
    <property type="entry name" value="Maternal embryonic leucine zipper kinase"/>
    <property type="match status" value="1"/>
</dbReference>
<dbReference type="SUPFAM" id="SSF56112">
    <property type="entry name" value="Protein kinase-like (PK-like)"/>
    <property type="match status" value="1"/>
</dbReference>
<dbReference type="PANTHER" id="PTHR43895:SF32">
    <property type="entry name" value="SERINE_THREONINE-PROTEIN KINASE CHK1"/>
    <property type="match status" value="1"/>
</dbReference>
<evidence type="ECO:0000256" key="3">
    <source>
        <dbReference type="ARBA" id="ARBA00022679"/>
    </source>
</evidence>
<dbReference type="InterPro" id="IPR008271">
    <property type="entry name" value="Ser/Thr_kinase_AS"/>
</dbReference>
<comment type="caution">
    <text evidence="10">The sequence shown here is derived from an EMBL/GenBank/DDBJ whole genome shotgun (WGS) entry which is preliminary data.</text>
</comment>
<evidence type="ECO:0000256" key="2">
    <source>
        <dbReference type="ARBA" id="ARBA00022527"/>
    </source>
</evidence>
<evidence type="ECO:0000256" key="6">
    <source>
        <dbReference type="ARBA" id="ARBA00022840"/>
    </source>
</evidence>
<keyword evidence="4" id="KW-0547">Nucleotide-binding</keyword>
<accession>A0A8K1FKQ9</accession>
<dbReference type="Proteomes" id="UP000794436">
    <property type="component" value="Unassembled WGS sequence"/>
</dbReference>
<dbReference type="AlphaFoldDB" id="A0A8K1FKQ9"/>
<dbReference type="PANTHER" id="PTHR43895">
    <property type="entry name" value="CALCIUM/CALMODULIN-DEPENDENT PROTEIN KINASE KINASE-RELATED"/>
    <property type="match status" value="1"/>
</dbReference>
<dbReference type="SMART" id="SM00220">
    <property type="entry name" value="S_TKc"/>
    <property type="match status" value="1"/>
</dbReference>
<feature type="domain" description="Protein kinase" evidence="9">
    <location>
        <begin position="34"/>
        <end position="313"/>
    </location>
</feature>
<proteinExistence type="predicted"/>
<dbReference type="EMBL" id="SPLM01000040">
    <property type="protein sequence ID" value="TMW64454.1"/>
    <property type="molecule type" value="Genomic_DNA"/>
</dbReference>
<dbReference type="EC" id="2.7.11.1" evidence="1"/>
<evidence type="ECO:0000313" key="10">
    <source>
        <dbReference type="EMBL" id="TMW64454.1"/>
    </source>
</evidence>
<evidence type="ECO:0000313" key="11">
    <source>
        <dbReference type="Proteomes" id="UP000794436"/>
    </source>
</evidence>
<organism evidence="10 11">
    <name type="scientific">Pythium oligandrum</name>
    <name type="common">Mycoparasitic fungus</name>
    <dbReference type="NCBI Taxonomy" id="41045"/>
    <lineage>
        <taxon>Eukaryota</taxon>
        <taxon>Sar</taxon>
        <taxon>Stramenopiles</taxon>
        <taxon>Oomycota</taxon>
        <taxon>Peronosporomycetes</taxon>
        <taxon>Pythiales</taxon>
        <taxon>Pythiaceae</taxon>
        <taxon>Pythium</taxon>
    </lineage>
</organism>
<dbReference type="InterPro" id="IPR000719">
    <property type="entry name" value="Prot_kinase_dom"/>
</dbReference>
<name>A0A8K1FKQ9_PYTOL</name>
<evidence type="ECO:0000256" key="7">
    <source>
        <dbReference type="ARBA" id="ARBA00047899"/>
    </source>
</evidence>
<dbReference type="GO" id="GO:0007165">
    <property type="term" value="P:signal transduction"/>
    <property type="evidence" value="ECO:0007669"/>
    <property type="project" value="TreeGrafter"/>
</dbReference>
<evidence type="ECO:0000256" key="8">
    <source>
        <dbReference type="ARBA" id="ARBA00048679"/>
    </source>
</evidence>
<dbReference type="PROSITE" id="PS00108">
    <property type="entry name" value="PROTEIN_KINASE_ST"/>
    <property type="match status" value="1"/>
</dbReference>
<dbReference type="GO" id="GO:0004674">
    <property type="term" value="F:protein serine/threonine kinase activity"/>
    <property type="evidence" value="ECO:0007669"/>
    <property type="project" value="UniProtKB-KW"/>
</dbReference>
<keyword evidence="5" id="KW-0418">Kinase</keyword>
<sequence length="342" mass="38981">MACVSPALFMGLPHETNLNLVGSMQSSMMKKNPFRVVRELGAGLQGRVVLAVDERENKYVAIKLPTAFDDQPQEMVDYRTLDYQVQSILQERQAHRLVSHENVIQSLRVVPGKKFNRAYVAMVTEYASNGDLFDIIADSGALPQPVCKFYFHQLIRGVQACHRAGVIHRDIKPENILFDEQFTLKICDFGLAVASRGERNVDDVMLRDVSGTALYMAPEIAITRAFRGTPLDVWSCGVVLFIMLTSFPPFQNAKEGDYWYDCIMSGRMDIFWSSQPEDMIKPNYHAMDLINRMLCPDPEKRITVAEILAHPWLGDVHRINRSRVVQEMKTRREHVLGNSFEI</sequence>
<reference evidence="10" key="1">
    <citation type="submission" date="2019-03" db="EMBL/GenBank/DDBJ databases">
        <title>Long read genome sequence of the mycoparasitic Pythium oligandrum ATCC 38472 isolated from sugarbeet rhizosphere.</title>
        <authorList>
            <person name="Gaulin E."/>
        </authorList>
    </citation>
    <scope>NUCLEOTIDE SEQUENCE</scope>
    <source>
        <strain evidence="10">ATCC 38472_TT</strain>
    </source>
</reference>
<evidence type="ECO:0000256" key="4">
    <source>
        <dbReference type="ARBA" id="ARBA00022741"/>
    </source>
</evidence>
<evidence type="ECO:0000256" key="1">
    <source>
        <dbReference type="ARBA" id="ARBA00012513"/>
    </source>
</evidence>
<keyword evidence="6" id="KW-0067">ATP-binding</keyword>
<dbReference type="PROSITE" id="PS50011">
    <property type="entry name" value="PROTEIN_KINASE_DOM"/>
    <property type="match status" value="1"/>
</dbReference>
<evidence type="ECO:0000259" key="9">
    <source>
        <dbReference type="PROSITE" id="PS50011"/>
    </source>
</evidence>
<keyword evidence="3" id="KW-0808">Transferase</keyword>
<keyword evidence="11" id="KW-1185">Reference proteome</keyword>
<evidence type="ECO:0000256" key="5">
    <source>
        <dbReference type="ARBA" id="ARBA00022777"/>
    </source>
</evidence>
<gene>
    <name evidence="10" type="ORF">Poli38472_013076</name>
</gene>
<dbReference type="GO" id="GO:0005524">
    <property type="term" value="F:ATP binding"/>
    <property type="evidence" value="ECO:0007669"/>
    <property type="project" value="UniProtKB-KW"/>
</dbReference>
<dbReference type="Pfam" id="PF00069">
    <property type="entry name" value="Pkinase"/>
    <property type="match status" value="1"/>
</dbReference>